<evidence type="ECO:0000313" key="2">
    <source>
        <dbReference type="Proteomes" id="UP000186905"/>
    </source>
</evidence>
<comment type="caution">
    <text evidence="1">The sequence shown here is derived from an EMBL/GenBank/DDBJ whole genome shotgun (WGS) entry which is preliminary data.</text>
</comment>
<reference evidence="1 2" key="1">
    <citation type="submission" date="2016-09" db="EMBL/GenBank/DDBJ databases">
        <title>Photobacterium proteolyticum sp. nov. a protease producing bacterium isolated from ocean sediments of Laizhou Bay.</title>
        <authorList>
            <person name="Li Y."/>
        </authorList>
    </citation>
    <scope>NUCLEOTIDE SEQUENCE [LARGE SCALE GENOMIC DNA]</scope>
    <source>
        <strain evidence="1 2">13-12</strain>
    </source>
</reference>
<gene>
    <name evidence="1" type="ORF">BIT28_10960</name>
</gene>
<protein>
    <submittedName>
        <fullName evidence="1">Uncharacterized protein</fullName>
    </submittedName>
</protein>
<proteinExistence type="predicted"/>
<organism evidence="1 2">
    <name type="scientific">Photobacterium proteolyticum</name>
    <dbReference type="NCBI Taxonomy" id="1903952"/>
    <lineage>
        <taxon>Bacteria</taxon>
        <taxon>Pseudomonadati</taxon>
        <taxon>Pseudomonadota</taxon>
        <taxon>Gammaproteobacteria</taxon>
        <taxon>Vibrionales</taxon>
        <taxon>Vibrionaceae</taxon>
        <taxon>Photobacterium</taxon>
    </lineage>
</organism>
<accession>A0A1Q9G759</accession>
<dbReference type="AlphaFoldDB" id="A0A1Q9G759"/>
<dbReference type="STRING" id="1903952.BIT28_10960"/>
<name>A0A1Q9G759_9GAMM</name>
<dbReference type="Proteomes" id="UP000186905">
    <property type="component" value="Unassembled WGS sequence"/>
</dbReference>
<dbReference type="EMBL" id="MJIL01000099">
    <property type="protein sequence ID" value="OLQ70160.1"/>
    <property type="molecule type" value="Genomic_DNA"/>
</dbReference>
<evidence type="ECO:0000313" key="1">
    <source>
        <dbReference type="EMBL" id="OLQ70160.1"/>
    </source>
</evidence>
<keyword evidence="2" id="KW-1185">Reference proteome</keyword>
<sequence>MILEMIKAYSTKGLNMDDYGKYLGKTLSIEQLDEHSEVLVEVYQKANPTMTTEQVEDIVMGLELPKVNV</sequence>